<dbReference type="InterPro" id="IPR030564">
    <property type="entry name" value="Myotubularin"/>
</dbReference>
<dbReference type="Proteomes" id="UP000597762">
    <property type="component" value="Unassembled WGS sequence"/>
</dbReference>
<dbReference type="Pfam" id="PF12578">
    <property type="entry name" value="3-PAP"/>
    <property type="match status" value="1"/>
</dbReference>
<dbReference type="Pfam" id="PF06602">
    <property type="entry name" value="Myotub-related"/>
    <property type="match status" value="2"/>
</dbReference>
<keyword evidence="4" id="KW-1185">Reference proteome</keyword>
<evidence type="ECO:0000259" key="2">
    <source>
        <dbReference type="PROSITE" id="PS51339"/>
    </source>
</evidence>
<dbReference type="GO" id="GO:0016020">
    <property type="term" value="C:membrane"/>
    <property type="evidence" value="ECO:0007669"/>
    <property type="project" value="TreeGrafter"/>
</dbReference>
<dbReference type="GO" id="GO:0046856">
    <property type="term" value="P:phosphatidylinositol dephosphorylation"/>
    <property type="evidence" value="ECO:0007669"/>
    <property type="project" value="TreeGrafter"/>
</dbReference>
<dbReference type="InterPro" id="IPR029021">
    <property type="entry name" value="Prot-tyrosine_phosphatase-like"/>
</dbReference>
<sequence>MLPGNTIMQPCKYLIIHCRDFRIHSFGFKLVTDKDQIVKLLRHISVHAFPGRGSLLFAFEYASEIEDPDSHLAVDVPMFSKRSDWEHEIHRLHCSDAWRVTDVNENFNMSTSLPKYFVVPRNVNDAELLDTASRFEDDRLLCWCYTSCAGTSLVRMSCLKPGMNSLFSTFENRFVDSVRMTTKTDVEICELINFCPSLKEISSSGEKIRELCMTDLIKDFWSKDSIWLSSLEETKWLTCVQRCLKLSVKIINLMIEQKISVIIKEARCRDLACLISSLVQLLLDPYYRTIQGFQALIQREWVAMGHPFQERCGIVTLADSEKSPVFLLFLDCAWQLISQFPASFEFSETYLTILWDSIHTGLFHTFLFNSQHQESLDQKKFWNEQRQSPNQSQRRISCLPSIWKWKNLLEEHDQSLLYNPLYVIYNSKFCCHPLGCTDEALMSPEKESMLYPQTDIALLKLWSQCYTRWLYPGQINGGGRMSLYLQQCLLVEEVLTLQKKITELNLLNNKGLGDVASAKDDWVNSHLVFGSNLAQESCEITSSFPFSNANAVSGMGANPSMPLLSLNSYTQGSSVIQAVSAPAKVS</sequence>
<organism evidence="3 4">
    <name type="scientific">Acanthosepion pharaonis</name>
    <name type="common">Pharaoh cuttlefish</name>
    <name type="synonym">Sepia pharaonis</name>
    <dbReference type="NCBI Taxonomy" id="158019"/>
    <lineage>
        <taxon>Eukaryota</taxon>
        <taxon>Metazoa</taxon>
        <taxon>Spiralia</taxon>
        <taxon>Lophotrochozoa</taxon>
        <taxon>Mollusca</taxon>
        <taxon>Cephalopoda</taxon>
        <taxon>Coleoidea</taxon>
        <taxon>Decapodiformes</taxon>
        <taxon>Sepiida</taxon>
        <taxon>Sepiina</taxon>
        <taxon>Sepiidae</taxon>
        <taxon>Acanthosepion</taxon>
    </lineage>
</organism>
<evidence type="ECO:0000313" key="3">
    <source>
        <dbReference type="EMBL" id="CAE1312785.1"/>
    </source>
</evidence>
<dbReference type="PANTHER" id="PTHR10807:SF110">
    <property type="entry name" value="FI17948P1"/>
    <property type="match status" value="1"/>
</dbReference>
<evidence type="ECO:0000256" key="1">
    <source>
        <dbReference type="ARBA" id="ARBA00007471"/>
    </source>
</evidence>
<dbReference type="AlphaFoldDB" id="A0A812E1Q5"/>
<dbReference type="SUPFAM" id="SSF52799">
    <property type="entry name" value="(Phosphotyrosine protein) phosphatases II"/>
    <property type="match status" value="1"/>
</dbReference>
<dbReference type="OrthoDB" id="271628at2759"/>
<comment type="similarity">
    <text evidence="1">Belongs to the protein-tyrosine phosphatase family. Non-receptor class myotubularin subfamily.</text>
</comment>
<feature type="domain" description="Myotubularin phosphatase" evidence="2">
    <location>
        <begin position="79"/>
        <end position="466"/>
    </location>
</feature>
<gene>
    <name evidence="3" type="ORF">SPHA_63944</name>
</gene>
<reference evidence="3" key="1">
    <citation type="submission" date="2021-01" db="EMBL/GenBank/DDBJ databases">
        <authorList>
            <person name="Li R."/>
            <person name="Bekaert M."/>
        </authorList>
    </citation>
    <scope>NUCLEOTIDE SEQUENCE</scope>
    <source>
        <strain evidence="3">Farmed</strain>
    </source>
</reference>
<evidence type="ECO:0000313" key="4">
    <source>
        <dbReference type="Proteomes" id="UP000597762"/>
    </source>
</evidence>
<comment type="caution">
    <text evidence="3">The sequence shown here is derived from an EMBL/GenBank/DDBJ whole genome shotgun (WGS) entry which is preliminary data.</text>
</comment>
<dbReference type="PANTHER" id="PTHR10807">
    <property type="entry name" value="MYOTUBULARIN-RELATED"/>
    <property type="match status" value="1"/>
</dbReference>
<dbReference type="InterPro" id="IPR022587">
    <property type="entry name" value="MTMR12-like_C"/>
</dbReference>
<dbReference type="EMBL" id="CAHIKZ030004601">
    <property type="protein sequence ID" value="CAE1312785.1"/>
    <property type="molecule type" value="Genomic_DNA"/>
</dbReference>
<proteinExistence type="inferred from homology"/>
<accession>A0A812E1Q5</accession>
<dbReference type="InterPro" id="IPR010569">
    <property type="entry name" value="Myotubularin-like_Pase_dom"/>
</dbReference>
<name>A0A812E1Q5_ACAPH</name>
<dbReference type="PROSITE" id="PS51339">
    <property type="entry name" value="PPASE_MYOTUBULARIN"/>
    <property type="match status" value="1"/>
</dbReference>
<protein>
    <submittedName>
        <fullName evidence="3">MTMR10_11_12</fullName>
    </submittedName>
</protein>
<dbReference type="GO" id="GO:0005737">
    <property type="term" value="C:cytoplasm"/>
    <property type="evidence" value="ECO:0007669"/>
    <property type="project" value="TreeGrafter"/>
</dbReference>